<proteinExistence type="predicted"/>
<sequence length="139" mass="15456">MLKSVEAKEWEILLLFHKSNSYSTVRRVDKLIPVDVYLPGCLPKPEAIIDAITKLHFEEIYRNPKNNHGPPPTGPIPQNSAPDLQTMEELLQAPTGGVGDAIIVLTVLGNQFELKVRLLNLVTTISFHGFANDDPHSHI</sequence>
<accession>A0A6L2LZF8</accession>
<dbReference type="SUPFAM" id="SSF56770">
    <property type="entry name" value="HydA/Nqo6-like"/>
    <property type="match status" value="1"/>
</dbReference>
<evidence type="ECO:0000313" key="3">
    <source>
        <dbReference type="EMBL" id="GEU67163.1"/>
    </source>
</evidence>
<dbReference type="GO" id="GO:0045271">
    <property type="term" value="C:respiratory chain complex I"/>
    <property type="evidence" value="ECO:0007669"/>
    <property type="project" value="TreeGrafter"/>
</dbReference>
<evidence type="ECO:0000256" key="1">
    <source>
        <dbReference type="ARBA" id="ARBA00023004"/>
    </source>
</evidence>
<dbReference type="PANTHER" id="PTHR11995:SF14">
    <property type="entry name" value="NADH DEHYDROGENASE [UBIQUINONE] IRON-SULFUR PROTEIN 7, MITOCHONDRIAL"/>
    <property type="match status" value="1"/>
</dbReference>
<dbReference type="EMBL" id="BKCJ010005513">
    <property type="protein sequence ID" value="GEU67163.1"/>
    <property type="molecule type" value="Genomic_DNA"/>
</dbReference>
<dbReference type="InterPro" id="IPR006137">
    <property type="entry name" value="NADH_UbQ_OxRdtase-like_20kDa"/>
</dbReference>
<keyword evidence="1" id="KW-0408">Iron</keyword>
<protein>
    <submittedName>
        <fullName evidence="3">NADH-plastoquinone oxidoreductase subunit K, chloroplastic</fullName>
    </submittedName>
</protein>
<dbReference type="Pfam" id="PF01058">
    <property type="entry name" value="Oxidored_q6"/>
    <property type="match status" value="1"/>
</dbReference>
<dbReference type="GO" id="GO:0051536">
    <property type="term" value="F:iron-sulfur cluster binding"/>
    <property type="evidence" value="ECO:0007669"/>
    <property type="project" value="InterPro"/>
</dbReference>
<feature type="domain" description="NADH:ubiquinone oxidoreductase-like 20kDa subunit" evidence="2">
    <location>
        <begin position="20"/>
        <end position="55"/>
    </location>
</feature>
<comment type="caution">
    <text evidence="3">The sequence shown here is derived from an EMBL/GenBank/DDBJ whole genome shotgun (WGS) entry which is preliminary data.</text>
</comment>
<dbReference type="AlphaFoldDB" id="A0A6L2LZF8"/>
<gene>
    <name evidence="3" type="ORF">Tci_039141</name>
</gene>
<evidence type="ECO:0000259" key="2">
    <source>
        <dbReference type="Pfam" id="PF01058"/>
    </source>
</evidence>
<dbReference type="PANTHER" id="PTHR11995">
    <property type="entry name" value="NADH DEHYDROGENASE"/>
    <property type="match status" value="1"/>
</dbReference>
<dbReference type="GO" id="GO:0008137">
    <property type="term" value="F:NADH dehydrogenase (ubiquinone) activity"/>
    <property type="evidence" value="ECO:0007669"/>
    <property type="project" value="TreeGrafter"/>
</dbReference>
<dbReference type="GO" id="GO:0015990">
    <property type="term" value="P:electron transport coupled proton transport"/>
    <property type="evidence" value="ECO:0007669"/>
    <property type="project" value="TreeGrafter"/>
</dbReference>
<name>A0A6L2LZF8_TANCI</name>
<reference evidence="3" key="1">
    <citation type="journal article" date="2019" name="Sci. Rep.">
        <title>Draft genome of Tanacetum cinerariifolium, the natural source of mosquito coil.</title>
        <authorList>
            <person name="Yamashiro T."/>
            <person name="Shiraishi A."/>
            <person name="Satake H."/>
            <person name="Nakayama K."/>
        </authorList>
    </citation>
    <scope>NUCLEOTIDE SEQUENCE</scope>
</reference>
<dbReference type="Gene3D" id="3.40.50.12280">
    <property type="match status" value="1"/>
</dbReference>
<dbReference type="GO" id="GO:0009060">
    <property type="term" value="P:aerobic respiration"/>
    <property type="evidence" value="ECO:0007669"/>
    <property type="project" value="TreeGrafter"/>
</dbReference>
<organism evidence="3">
    <name type="scientific">Tanacetum cinerariifolium</name>
    <name type="common">Dalmatian daisy</name>
    <name type="synonym">Chrysanthemum cinerariifolium</name>
    <dbReference type="NCBI Taxonomy" id="118510"/>
    <lineage>
        <taxon>Eukaryota</taxon>
        <taxon>Viridiplantae</taxon>
        <taxon>Streptophyta</taxon>
        <taxon>Embryophyta</taxon>
        <taxon>Tracheophyta</taxon>
        <taxon>Spermatophyta</taxon>
        <taxon>Magnoliopsida</taxon>
        <taxon>eudicotyledons</taxon>
        <taxon>Gunneridae</taxon>
        <taxon>Pentapetalae</taxon>
        <taxon>asterids</taxon>
        <taxon>campanulids</taxon>
        <taxon>Asterales</taxon>
        <taxon>Asteraceae</taxon>
        <taxon>Asteroideae</taxon>
        <taxon>Anthemideae</taxon>
        <taxon>Anthemidinae</taxon>
        <taxon>Tanacetum</taxon>
    </lineage>
</organism>